<feature type="signal peptide" evidence="1">
    <location>
        <begin position="1"/>
        <end position="22"/>
    </location>
</feature>
<accession>A0A4Y2N2L3</accession>
<sequence length="85" mass="9285">MRIHPPCTVALITTCMVPSTSCHAKSTENIEDPKFQNRRNLGGKIPADLVFCSTGTKEDLYKARDVIMYVNEAKGLGEEGPTLSS</sequence>
<dbReference type="Proteomes" id="UP000499080">
    <property type="component" value="Unassembled WGS sequence"/>
</dbReference>
<proteinExistence type="predicted"/>
<comment type="caution">
    <text evidence="2">The sequence shown here is derived from an EMBL/GenBank/DDBJ whole genome shotgun (WGS) entry which is preliminary data.</text>
</comment>
<dbReference type="EMBL" id="BGPR01008401">
    <property type="protein sequence ID" value="GBN33581.1"/>
    <property type="molecule type" value="Genomic_DNA"/>
</dbReference>
<evidence type="ECO:0000313" key="2">
    <source>
        <dbReference type="EMBL" id="GBN33581.1"/>
    </source>
</evidence>
<feature type="chain" id="PRO_5021395177" evidence="1">
    <location>
        <begin position="23"/>
        <end position="85"/>
    </location>
</feature>
<evidence type="ECO:0000256" key="1">
    <source>
        <dbReference type="SAM" id="SignalP"/>
    </source>
</evidence>
<keyword evidence="3" id="KW-1185">Reference proteome</keyword>
<name>A0A4Y2N2L3_ARAVE</name>
<gene>
    <name evidence="2" type="ORF">AVEN_251800_1</name>
</gene>
<dbReference type="AlphaFoldDB" id="A0A4Y2N2L3"/>
<reference evidence="2 3" key="1">
    <citation type="journal article" date="2019" name="Sci. Rep.">
        <title>Orb-weaving spider Araneus ventricosus genome elucidates the spidroin gene catalogue.</title>
        <authorList>
            <person name="Kono N."/>
            <person name="Nakamura H."/>
            <person name="Ohtoshi R."/>
            <person name="Moran D.A.P."/>
            <person name="Shinohara A."/>
            <person name="Yoshida Y."/>
            <person name="Fujiwara M."/>
            <person name="Mori M."/>
            <person name="Tomita M."/>
            <person name="Arakawa K."/>
        </authorList>
    </citation>
    <scope>NUCLEOTIDE SEQUENCE [LARGE SCALE GENOMIC DNA]</scope>
</reference>
<organism evidence="2 3">
    <name type="scientific">Araneus ventricosus</name>
    <name type="common">Orbweaver spider</name>
    <name type="synonym">Epeira ventricosa</name>
    <dbReference type="NCBI Taxonomy" id="182803"/>
    <lineage>
        <taxon>Eukaryota</taxon>
        <taxon>Metazoa</taxon>
        <taxon>Ecdysozoa</taxon>
        <taxon>Arthropoda</taxon>
        <taxon>Chelicerata</taxon>
        <taxon>Arachnida</taxon>
        <taxon>Araneae</taxon>
        <taxon>Araneomorphae</taxon>
        <taxon>Entelegynae</taxon>
        <taxon>Araneoidea</taxon>
        <taxon>Araneidae</taxon>
        <taxon>Araneus</taxon>
    </lineage>
</organism>
<keyword evidence="1" id="KW-0732">Signal</keyword>
<protein>
    <submittedName>
        <fullName evidence="2">Uncharacterized protein</fullName>
    </submittedName>
</protein>
<evidence type="ECO:0000313" key="3">
    <source>
        <dbReference type="Proteomes" id="UP000499080"/>
    </source>
</evidence>